<sequence length="116" mass="13232">MRKHQELRVWQQAMDLVEQIYQITSLFPDDERFGLTSQMRRAAVSIPSNISEGAARGSDKDFIRFLFIARGSLSEIETQLLIAQRLSYIQDVSITIELIHKVSGLLGGLIRNLQSR</sequence>
<dbReference type="CDD" id="cd16377">
    <property type="entry name" value="23S_rRNA_IVP_like"/>
    <property type="match status" value="1"/>
</dbReference>
<keyword evidence="2" id="KW-1185">Reference proteome</keyword>
<dbReference type="Pfam" id="PF05635">
    <property type="entry name" value="23S_rRNA_IVP"/>
    <property type="match status" value="1"/>
</dbReference>
<dbReference type="NCBIfam" id="TIGR02436">
    <property type="entry name" value="four helix bundle protein"/>
    <property type="match status" value="1"/>
</dbReference>
<evidence type="ECO:0000313" key="2">
    <source>
        <dbReference type="Proteomes" id="UP000520876"/>
    </source>
</evidence>
<gene>
    <name evidence="1" type="ORF">HZU72_18180</name>
</gene>
<reference evidence="1 2" key="1">
    <citation type="submission" date="2020-07" db="EMBL/GenBank/DDBJ databases">
        <title>Halomonas sp. QX-2 draft genome sequence.</title>
        <authorList>
            <person name="Qiu X."/>
        </authorList>
    </citation>
    <scope>NUCLEOTIDE SEQUENCE [LARGE SCALE GENOMIC DNA]</scope>
    <source>
        <strain evidence="1 2">QX-2</strain>
    </source>
</reference>
<dbReference type="Proteomes" id="UP000520876">
    <property type="component" value="Unassembled WGS sequence"/>
</dbReference>
<comment type="caution">
    <text evidence="1">The sequence shown here is derived from an EMBL/GenBank/DDBJ whole genome shotgun (WGS) entry which is preliminary data.</text>
</comment>
<dbReference type="NCBIfam" id="NF008911">
    <property type="entry name" value="PRK12275.1-2"/>
    <property type="match status" value="1"/>
</dbReference>
<proteinExistence type="predicted"/>
<dbReference type="EMBL" id="JACCGK010000017">
    <property type="protein sequence ID" value="NYT74338.1"/>
    <property type="molecule type" value="Genomic_DNA"/>
</dbReference>
<dbReference type="Gene3D" id="1.20.1440.60">
    <property type="entry name" value="23S rRNA-intervening sequence"/>
    <property type="match status" value="1"/>
</dbReference>
<dbReference type="RefSeq" id="WP_180094658.1">
    <property type="nucleotide sequence ID" value="NZ_CAXAZJ010000041.1"/>
</dbReference>
<evidence type="ECO:0000313" key="1">
    <source>
        <dbReference type="EMBL" id="NYT74338.1"/>
    </source>
</evidence>
<dbReference type="InterPro" id="IPR012657">
    <property type="entry name" value="23S_rRNA-intervening_sequence"/>
</dbReference>
<protein>
    <submittedName>
        <fullName evidence="1">Four helix bundle protein</fullName>
    </submittedName>
</protein>
<dbReference type="AlphaFoldDB" id="A0A7Z0N9X3"/>
<dbReference type="PANTHER" id="PTHR38471:SF2">
    <property type="entry name" value="FOUR HELIX BUNDLE PROTEIN"/>
    <property type="match status" value="1"/>
</dbReference>
<name>A0A7Z0N9X3_9GAMM</name>
<dbReference type="SUPFAM" id="SSF158446">
    <property type="entry name" value="IVS-encoded protein-like"/>
    <property type="match status" value="1"/>
</dbReference>
<organism evidence="1 2">
    <name type="scientific">Vreelandella sedimenti</name>
    <dbReference type="NCBI Taxonomy" id="2729618"/>
    <lineage>
        <taxon>Bacteria</taxon>
        <taxon>Pseudomonadati</taxon>
        <taxon>Pseudomonadota</taxon>
        <taxon>Gammaproteobacteria</taxon>
        <taxon>Oceanospirillales</taxon>
        <taxon>Halomonadaceae</taxon>
        <taxon>Vreelandella</taxon>
    </lineage>
</organism>
<accession>A0A7Z0N9X3</accession>
<dbReference type="InterPro" id="IPR036583">
    <property type="entry name" value="23S_rRNA_IVS_sf"/>
</dbReference>
<dbReference type="PANTHER" id="PTHR38471">
    <property type="entry name" value="FOUR HELIX BUNDLE PROTEIN"/>
    <property type="match status" value="1"/>
</dbReference>